<keyword evidence="5" id="KW-0175">Coiled coil</keyword>
<evidence type="ECO:0000256" key="8">
    <source>
        <dbReference type="SAM" id="MobiDB-lite"/>
    </source>
</evidence>
<sequence length="220" mass="23876">MQPPHTPASQGAWGARGSPVRSDTSQVWGATLWDQTLAGFGGRPVRSDPSRVWGQPCGIRLQLGSGATLWGLTPAKEKGGPGCPGWGQTPQACVPLAPPILVLLRLKNIKASEAYKAVWGNTQDGVVSTQPSRVADEREQMIMSGDYIHRITNDAREDEMEENLVQVGSILGNLKSMALDVGNEIDIQNKQVDKIMEKVTVNEDRIQEANTRAKKILKNA</sequence>
<organism evidence="10 11">
    <name type="scientific">Gopherus agassizii</name>
    <name type="common">Agassiz's desert tortoise</name>
    <dbReference type="NCBI Taxonomy" id="38772"/>
    <lineage>
        <taxon>Eukaryota</taxon>
        <taxon>Metazoa</taxon>
        <taxon>Chordata</taxon>
        <taxon>Craniata</taxon>
        <taxon>Vertebrata</taxon>
        <taxon>Euteleostomi</taxon>
        <taxon>Archelosauria</taxon>
        <taxon>Testudinata</taxon>
        <taxon>Testudines</taxon>
        <taxon>Cryptodira</taxon>
        <taxon>Durocryptodira</taxon>
        <taxon>Testudinoidea</taxon>
        <taxon>Testudinidae</taxon>
        <taxon>Gopherus</taxon>
    </lineage>
</organism>
<dbReference type="Gene3D" id="1.20.5.110">
    <property type="match status" value="1"/>
</dbReference>
<feature type="region of interest" description="Disordered" evidence="8">
    <location>
        <begin position="1"/>
        <end position="25"/>
    </location>
</feature>
<feature type="domain" description="T-SNARE coiled-coil homology" evidence="9">
    <location>
        <begin position="154"/>
        <end position="216"/>
    </location>
</feature>
<evidence type="ECO:0000313" key="10">
    <source>
        <dbReference type="Ensembl" id="ENSGAGP00000026438.1"/>
    </source>
</evidence>
<dbReference type="Pfam" id="PF00835">
    <property type="entry name" value="SNAP-25"/>
    <property type="match status" value="1"/>
</dbReference>
<dbReference type="SMART" id="SM00397">
    <property type="entry name" value="t_SNARE"/>
    <property type="match status" value="1"/>
</dbReference>
<dbReference type="AlphaFoldDB" id="A0A452IFD4"/>
<keyword evidence="2" id="KW-0771">Synaptosome</keyword>
<dbReference type="CDD" id="cd15884">
    <property type="entry name" value="SNARE_SNAP23C"/>
    <property type="match status" value="1"/>
</dbReference>
<comment type="similarity">
    <text evidence="1 7">Belongs to the SNAP-25 family.</text>
</comment>
<evidence type="ECO:0000256" key="3">
    <source>
        <dbReference type="ARBA" id="ARBA00022737"/>
    </source>
</evidence>
<dbReference type="GO" id="GO:0016082">
    <property type="term" value="P:synaptic vesicle priming"/>
    <property type="evidence" value="ECO:0007669"/>
    <property type="project" value="TreeGrafter"/>
</dbReference>
<protein>
    <recommendedName>
        <fullName evidence="7">Synaptosomal-associated protein</fullName>
    </recommendedName>
</protein>
<evidence type="ECO:0000313" key="11">
    <source>
        <dbReference type="Proteomes" id="UP000291020"/>
    </source>
</evidence>
<reference evidence="10" key="2">
    <citation type="submission" date="2025-08" db="UniProtKB">
        <authorList>
            <consortium name="Ensembl"/>
        </authorList>
    </citation>
    <scope>IDENTIFICATION</scope>
</reference>
<dbReference type="PANTHER" id="PTHR19305">
    <property type="entry name" value="SYNAPTOSOMAL ASSOCIATED PROTEIN"/>
    <property type="match status" value="1"/>
</dbReference>
<proteinExistence type="inferred from homology"/>
<dbReference type="Ensembl" id="ENSGAGT00000030052.1">
    <property type="protein sequence ID" value="ENSGAGP00000026438.1"/>
    <property type="gene ID" value="ENSGAGG00000019263.1"/>
</dbReference>
<dbReference type="InterPro" id="IPR000928">
    <property type="entry name" value="SNAP-25_dom"/>
</dbReference>
<accession>A0A452IFD4</accession>
<name>A0A452IFD4_9SAUR</name>
<dbReference type="PANTHER" id="PTHR19305:SF22">
    <property type="entry name" value="SYNAPTOSOMAL-ASSOCIATED PROTEIN"/>
    <property type="match status" value="1"/>
</dbReference>
<dbReference type="SUPFAM" id="SSF58038">
    <property type="entry name" value="SNARE fusion complex"/>
    <property type="match status" value="1"/>
</dbReference>
<dbReference type="GO" id="GO:0031201">
    <property type="term" value="C:SNARE complex"/>
    <property type="evidence" value="ECO:0007669"/>
    <property type="project" value="TreeGrafter"/>
</dbReference>
<dbReference type="InterPro" id="IPR000727">
    <property type="entry name" value="T_SNARE_dom"/>
</dbReference>
<evidence type="ECO:0000256" key="4">
    <source>
        <dbReference type="ARBA" id="ARBA00023018"/>
    </source>
</evidence>
<reference evidence="10" key="3">
    <citation type="submission" date="2025-09" db="UniProtKB">
        <authorList>
            <consortium name="Ensembl"/>
        </authorList>
    </citation>
    <scope>IDENTIFICATION</scope>
</reference>
<keyword evidence="11" id="KW-1185">Reference proteome</keyword>
<dbReference type="GO" id="GO:0019905">
    <property type="term" value="F:syntaxin binding"/>
    <property type="evidence" value="ECO:0007669"/>
    <property type="project" value="TreeGrafter"/>
</dbReference>
<dbReference type="STRING" id="38772.ENSGAGP00000026438"/>
<dbReference type="GO" id="GO:0005886">
    <property type="term" value="C:plasma membrane"/>
    <property type="evidence" value="ECO:0007669"/>
    <property type="project" value="TreeGrafter"/>
</dbReference>
<comment type="subcellular location">
    <subcellularLocation>
        <location evidence="6">Synapse</location>
        <location evidence="6">Synaptosome</location>
    </subcellularLocation>
</comment>
<dbReference type="FunFam" id="1.20.5.110:FF:000018">
    <property type="entry name" value="Synaptosomal-associated protein"/>
    <property type="match status" value="1"/>
</dbReference>
<evidence type="ECO:0000256" key="7">
    <source>
        <dbReference type="RuleBase" id="RU003496"/>
    </source>
</evidence>
<dbReference type="GO" id="GO:0005484">
    <property type="term" value="F:SNAP receptor activity"/>
    <property type="evidence" value="ECO:0007669"/>
    <property type="project" value="TreeGrafter"/>
</dbReference>
<keyword evidence="3" id="KW-0677">Repeat</keyword>
<evidence type="ECO:0000259" key="9">
    <source>
        <dbReference type="PROSITE" id="PS50192"/>
    </source>
</evidence>
<evidence type="ECO:0000256" key="5">
    <source>
        <dbReference type="ARBA" id="ARBA00023054"/>
    </source>
</evidence>
<dbReference type="Proteomes" id="UP000291020">
    <property type="component" value="Unassembled WGS sequence"/>
</dbReference>
<dbReference type="PROSITE" id="PS50192">
    <property type="entry name" value="T_SNARE"/>
    <property type="match status" value="1"/>
</dbReference>
<dbReference type="GO" id="GO:0098793">
    <property type="term" value="C:presynapse"/>
    <property type="evidence" value="ECO:0007669"/>
    <property type="project" value="GOC"/>
</dbReference>
<keyword evidence="4" id="KW-0770">Synapse</keyword>
<dbReference type="GO" id="GO:0043005">
    <property type="term" value="C:neuron projection"/>
    <property type="evidence" value="ECO:0007669"/>
    <property type="project" value="UniProtKB-KW"/>
</dbReference>
<dbReference type="GO" id="GO:0031629">
    <property type="term" value="P:synaptic vesicle fusion to presynaptic active zone membrane"/>
    <property type="evidence" value="ECO:0007669"/>
    <property type="project" value="TreeGrafter"/>
</dbReference>
<reference evidence="11" key="1">
    <citation type="journal article" date="2017" name="PLoS ONE">
        <title>The Agassiz's desert tortoise genome provides a resource for the conservation of a threatened species.</title>
        <authorList>
            <person name="Tollis M."/>
            <person name="DeNardo D.F."/>
            <person name="Cornelius J.A."/>
            <person name="Dolby G.A."/>
            <person name="Edwards T."/>
            <person name="Henen B.T."/>
            <person name="Karl A.E."/>
            <person name="Murphy R.W."/>
            <person name="Kusumi K."/>
        </authorList>
    </citation>
    <scope>NUCLEOTIDE SEQUENCE [LARGE SCALE GENOMIC DNA]</scope>
</reference>
<evidence type="ECO:0000256" key="1">
    <source>
        <dbReference type="ARBA" id="ARBA00009480"/>
    </source>
</evidence>
<evidence type="ECO:0000256" key="2">
    <source>
        <dbReference type="ARBA" id="ARBA00022599"/>
    </source>
</evidence>
<evidence type="ECO:0000256" key="6">
    <source>
        <dbReference type="ARBA" id="ARBA00034102"/>
    </source>
</evidence>